<dbReference type="EMBL" id="FUWR01000002">
    <property type="protein sequence ID" value="SJZ48770.1"/>
    <property type="molecule type" value="Genomic_DNA"/>
</dbReference>
<sequence>MAPGVVKNKRQKQEVITPNKLCKRCRRSCKQPVNAVVASCPRYYPIHKKQQVIKEWKQPELFGDA</sequence>
<gene>
    <name evidence="1" type="ORF">SAMN02745119_00727</name>
</gene>
<proteinExistence type="predicted"/>
<organism evidence="1 2">
    <name type="scientific">Trichlorobacter thiogenes</name>
    <dbReference type="NCBI Taxonomy" id="115783"/>
    <lineage>
        <taxon>Bacteria</taxon>
        <taxon>Pseudomonadati</taxon>
        <taxon>Thermodesulfobacteriota</taxon>
        <taxon>Desulfuromonadia</taxon>
        <taxon>Geobacterales</taxon>
        <taxon>Geobacteraceae</taxon>
        <taxon>Trichlorobacter</taxon>
    </lineage>
</organism>
<evidence type="ECO:0000313" key="1">
    <source>
        <dbReference type="EMBL" id="SJZ48770.1"/>
    </source>
</evidence>
<keyword evidence="2" id="KW-1185">Reference proteome</keyword>
<dbReference type="STRING" id="115783.SAMN02745119_00727"/>
<dbReference type="AlphaFoldDB" id="A0A1T4L2L1"/>
<dbReference type="Proteomes" id="UP000190102">
    <property type="component" value="Unassembled WGS sequence"/>
</dbReference>
<protein>
    <submittedName>
        <fullName evidence="1">Uncharacterized protein</fullName>
    </submittedName>
</protein>
<accession>A0A1T4L2L1</accession>
<evidence type="ECO:0000313" key="2">
    <source>
        <dbReference type="Proteomes" id="UP000190102"/>
    </source>
</evidence>
<name>A0A1T4L2L1_9BACT</name>
<reference evidence="2" key="1">
    <citation type="submission" date="2017-02" db="EMBL/GenBank/DDBJ databases">
        <authorList>
            <person name="Varghese N."/>
            <person name="Submissions S."/>
        </authorList>
    </citation>
    <scope>NUCLEOTIDE SEQUENCE [LARGE SCALE GENOMIC DNA]</scope>
    <source>
        <strain evidence="2">ATCC BAA-34</strain>
    </source>
</reference>